<feature type="coiled-coil region" evidence="1">
    <location>
        <begin position="93"/>
        <end position="148"/>
    </location>
</feature>
<evidence type="ECO:0000313" key="4">
    <source>
        <dbReference type="Proteomes" id="UP000054928"/>
    </source>
</evidence>
<feature type="coiled-coil region" evidence="1">
    <location>
        <begin position="13"/>
        <end position="61"/>
    </location>
</feature>
<feature type="compositionally biased region" description="Low complexity" evidence="2">
    <location>
        <begin position="174"/>
        <end position="191"/>
    </location>
</feature>
<feature type="region of interest" description="Disordered" evidence="2">
    <location>
        <begin position="172"/>
        <end position="191"/>
    </location>
</feature>
<dbReference type="Proteomes" id="UP000054928">
    <property type="component" value="Unassembled WGS sequence"/>
</dbReference>
<protein>
    <submittedName>
        <fullName evidence="3">Aspartyl protease family</fullName>
    </submittedName>
</protein>
<dbReference type="RefSeq" id="XP_024581218.1">
    <property type="nucleotide sequence ID" value="XM_024730996.1"/>
</dbReference>
<dbReference type="OMA" id="YECIVRI"/>
<keyword evidence="3" id="KW-0378">Hydrolase</keyword>
<dbReference type="GO" id="GO:0006508">
    <property type="term" value="P:proteolysis"/>
    <property type="evidence" value="ECO:0007669"/>
    <property type="project" value="UniProtKB-KW"/>
</dbReference>
<dbReference type="EMBL" id="CCYD01001336">
    <property type="protein sequence ID" value="CEG44849.1"/>
    <property type="molecule type" value="Genomic_DNA"/>
</dbReference>
<keyword evidence="1" id="KW-0175">Coiled coil</keyword>
<reference evidence="4" key="1">
    <citation type="submission" date="2014-09" db="EMBL/GenBank/DDBJ databases">
        <authorList>
            <person name="Sharma Rahul"/>
            <person name="Thines Marco"/>
        </authorList>
    </citation>
    <scope>NUCLEOTIDE SEQUENCE [LARGE SCALE GENOMIC DNA]</scope>
</reference>
<keyword evidence="4" id="KW-1185">Reference proteome</keyword>
<evidence type="ECO:0000256" key="1">
    <source>
        <dbReference type="SAM" id="Coils"/>
    </source>
</evidence>
<organism evidence="3 4">
    <name type="scientific">Plasmopara halstedii</name>
    <name type="common">Downy mildew of sunflower</name>
    <dbReference type="NCBI Taxonomy" id="4781"/>
    <lineage>
        <taxon>Eukaryota</taxon>
        <taxon>Sar</taxon>
        <taxon>Stramenopiles</taxon>
        <taxon>Oomycota</taxon>
        <taxon>Peronosporomycetes</taxon>
        <taxon>Peronosporales</taxon>
        <taxon>Peronosporaceae</taxon>
        <taxon>Plasmopara</taxon>
    </lineage>
</organism>
<accession>A0A0P1AV10</accession>
<dbReference type="AlphaFoldDB" id="A0A0P1AV10"/>
<dbReference type="GeneID" id="36396236"/>
<evidence type="ECO:0000256" key="2">
    <source>
        <dbReference type="SAM" id="MobiDB-lite"/>
    </source>
</evidence>
<evidence type="ECO:0000313" key="3">
    <source>
        <dbReference type="EMBL" id="CEG44849.1"/>
    </source>
</evidence>
<sequence>MNVAESKSYHMRIDSIRKELSDVDEQLQATQDDITKVVNTAEEFTTEARALACRREELEKDEAALVQSEALAVRNKVLAEKKLMEVGGYECIVRILRKALQKAKLELMDTQDETKEIIREELMLRSQIDSMTQSLATARQSVAQLQKDCAVAAESKRDTDDKLRQLSQFLNQALNSPPSNLRPSSPTFSEP</sequence>
<keyword evidence="3" id="KW-0645">Protease</keyword>
<proteinExistence type="predicted"/>
<dbReference type="GO" id="GO:0008233">
    <property type="term" value="F:peptidase activity"/>
    <property type="evidence" value="ECO:0007669"/>
    <property type="project" value="UniProtKB-KW"/>
</dbReference>
<dbReference type="OrthoDB" id="424402at2759"/>
<name>A0A0P1AV10_PLAHL</name>